<name>A0A3M7R8W7_BRAPC</name>
<feature type="non-terminal residue" evidence="1">
    <location>
        <position position="206"/>
    </location>
</feature>
<dbReference type="OrthoDB" id="10639606at2759"/>
<evidence type="ECO:0000313" key="2">
    <source>
        <dbReference type="Proteomes" id="UP000276133"/>
    </source>
</evidence>
<proteinExistence type="predicted"/>
<reference evidence="1 2" key="1">
    <citation type="journal article" date="2018" name="Sci. Rep.">
        <title>Genomic signatures of local adaptation to the degree of environmental predictability in rotifers.</title>
        <authorList>
            <person name="Franch-Gras L."/>
            <person name="Hahn C."/>
            <person name="Garcia-Roger E.M."/>
            <person name="Carmona M.J."/>
            <person name="Serra M."/>
            <person name="Gomez A."/>
        </authorList>
    </citation>
    <scope>NUCLEOTIDE SEQUENCE [LARGE SCALE GENOMIC DNA]</scope>
    <source>
        <strain evidence="1">HYR1</strain>
    </source>
</reference>
<dbReference type="AlphaFoldDB" id="A0A3M7R8W7"/>
<accession>A0A3M7R8W7</accession>
<protein>
    <submittedName>
        <fullName evidence="1">Uncharacterized protein</fullName>
    </submittedName>
</protein>
<comment type="caution">
    <text evidence="1">The sequence shown here is derived from an EMBL/GenBank/DDBJ whole genome shotgun (WGS) entry which is preliminary data.</text>
</comment>
<dbReference type="Proteomes" id="UP000276133">
    <property type="component" value="Unassembled WGS sequence"/>
</dbReference>
<sequence length="206" mass="23890">MSNRSIDKFSNELLKKESLNEYAELDDIIQENGITENNRVKKLLNQQQQKLNPIQEKFVETLVEIKNCVMQQTDENKLNDLKVLFKNYRSSTKLFEDDFENAKTTGDVNSKQTPTSEVEENIQVPSVSPKIISNKCQNDIHLNGLSETNRILVKLFSSYGVENVKKLYDIQKDLYNKIKSEFSDKIEDKSILENLWKKGVKAFSNF</sequence>
<evidence type="ECO:0000313" key="1">
    <source>
        <dbReference type="EMBL" id="RNA19665.1"/>
    </source>
</evidence>
<keyword evidence="2" id="KW-1185">Reference proteome</keyword>
<gene>
    <name evidence="1" type="ORF">BpHYR1_000869</name>
</gene>
<organism evidence="1 2">
    <name type="scientific">Brachionus plicatilis</name>
    <name type="common">Marine rotifer</name>
    <name type="synonym">Brachionus muelleri</name>
    <dbReference type="NCBI Taxonomy" id="10195"/>
    <lineage>
        <taxon>Eukaryota</taxon>
        <taxon>Metazoa</taxon>
        <taxon>Spiralia</taxon>
        <taxon>Gnathifera</taxon>
        <taxon>Rotifera</taxon>
        <taxon>Eurotatoria</taxon>
        <taxon>Monogononta</taxon>
        <taxon>Pseudotrocha</taxon>
        <taxon>Ploima</taxon>
        <taxon>Brachionidae</taxon>
        <taxon>Brachionus</taxon>
    </lineage>
</organism>
<dbReference type="EMBL" id="REGN01003998">
    <property type="protein sequence ID" value="RNA19665.1"/>
    <property type="molecule type" value="Genomic_DNA"/>
</dbReference>